<evidence type="ECO:0000256" key="6">
    <source>
        <dbReference type="ARBA" id="ARBA00022448"/>
    </source>
</evidence>
<accession>A0A7R9BHS3</accession>
<evidence type="ECO:0000256" key="5">
    <source>
        <dbReference type="ARBA" id="ARBA00017279"/>
    </source>
</evidence>
<dbReference type="Gene3D" id="3.40.50.300">
    <property type="entry name" value="P-loop containing nucleotide triphosphate hydrolases"/>
    <property type="match status" value="1"/>
</dbReference>
<comment type="function">
    <text evidence="2 13">Accessory subunit of the mitochondrial membrane respiratory chain NADH dehydrogenase (Complex I), that is believed not to be involved in catalysis. Complex I functions in the transfer of electrons from NADH to the respiratory chain. The immediate electron acceptor for the enzyme is believed to be ubiquinone.</text>
</comment>
<dbReference type="Proteomes" id="UP000678499">
    <property type="component" value="Unassembled WGS sequence"/>
</dbReference>
<evidence type="ECO:0000256" key="4">
    <source>
        <dbReference type="ARBA" id="ARBA00008606"/>
    </source>
</evidence>
<keyword evidence="16" id="KW-1185">Reference proteome</keyword>
<evidence type="ECO:0000256" key="9">
    <source>
        <dbReference type="ARBA" id="ARBA00022827"/>
    </source>
</evidence>
<dbReference type="OrthoDB" id="17400at2759"/>
<dbReference type="InterPro" id="IPR050566">
    <property type="entry name" value="Deoxyribonucleoside_kinase"/>
</dbReference>
<evidence type="ECO:0000256" key="13">
    <source>
        <dbReference type="PIRNR" id="PIRNR000543"/>
    </source>
</evidence>
<proteinExistence type="inferred from homology"/>
<comment type="cofactor">
    <cofactor evidence="1 13">
        <name>FAD</name>
        <dbReference type="ChEBI" id="CHEBI:57692"/>
    </cofactor>
</comment>
<gene>
    <name evidence="15" type="ORF">NMOB1V02_LOCUS2576</name>
</gene>
<evidence type="ECO:0000256" key="1">
    <source>
        <dbReference type="ARBA" id="ARBA00001974"/>
    </source>
</evidence>
<dbReference type="EMBL" id="CAJPEX010000294">
    <property type="protein sequence ID" value="CAG0914907.1"/>
    <property type="molecule type" value="Genomic_DNA"/>
</dbReference>
<comment type="similarity">
    <text evidence="4 13">Belongs to the complex I NDUFA10 subunit family.</text>
</comment>
<name>A0A7R9BHS3_9CRUS</name>
<dbReference type="PANTHER" id="PTHR10513:SF15">
    <property type="entry name" value="NADH DEHYDROGENASE [UBIQUINONE] 1 ALPHA SUBCOMPLEX SUBUNIT 10, MITOCHONDRIAL"/>
    <property type="match status" value="1"/>
</dbReference>
<keyword evidence="8 13" id="KW-0679">Respiratory chain</keyword>
<dbReference type="PIRSF" id="PIRSF000543">
    <property type="entry name" value="NADH_UQ_42KD"/>
    <property type="match status" value="1"/>
</dbReference>
<evidence type="ECO:0000313" key="16">
    <source>
        <dbReference type="Proteomes" id="UP000678499"/>
    </source>
</evidence>
<comment type="subcellular location">
    <subcellularLocation>
        <location evidence="3 13">Mitochondrion matrix</location>
    </subcellularLocation>
</comment>
<dbReference type="GO" id="GO:0005759">
    <property type="term" value="C:mitochondrial matrix"/>
    <property type="evidence" value="ECO:0007669"/>
    <property type="project" value="UniProtKB-SubCell"/>
</dbReference>
<keyword evidence="6 13" id="KW-0813">Transport</keyword>
<dbReference type="AlphaFoldDB" id="A0A7R9BHS3"/>
<evidence type="ECO:0000256" key="3">
    <source>
        <dbReference type="ARBA" id="ARBA00004305"/>
    </source>
</evidence>
<sequence>MRLSGAVVAFSARLTKYPLCESSCAFLLPRQSSLRQPSASITSKAVRGEVIKPAPFPYRKKKFGSLQSWYDRTSSRMDENSKVIVVDGPPAAGKTEVAKEIAELLDFLYVPEAHTDLVYINSYGYDMKQLDPQLPPRARSFTMDDFNKNPFDERAAHLQLLMYKMRYLQYIDVLTHVLNTGQGVVLDRSVYSDSVFLNAMTKNGYVSKKFRWAYNELRRTTIRELMRPHLVVYLDVSVDEVLKRLKKRGEENSKALTKQYVSDLENFYKHEYLKGIEEHAHLLVYDWNEAPEAGDVEGMIEDIERLEFAKHEEDEHDPKMKDWWWPVEEELAEKRYKYSSKREELMSYFIMPGAFYDCPEVWLSSEETETFQRIWENAPGHKYFPGYNASMGDTNLLFKYKSDYRLHTYQPARRSWWIPEK</sequence>
<reference evidence="15" key="1">
    <citation type="submission" date="2020-11" db="EMBL/GenBank/DDBJ databases">
        <authorList>
            <person name="Tran Van P."/>
        </authorList>
    </citation>
    <scope>NUCLEOTIDE SEQUENCE</scope>
</reference>
<evidence type="ECO:0000256" key="8">
    <source>
        <dbReference type="ARBA" id="ARBA00022660"/>
    </source>
</evidence>
<dbReference type="EMBL" id="OA882331">
    <property type="protein sequence ID" value="CAD7274755.1"/>
    <property type="molecule type" value="Genomic_DNA"/>
</dbReference>
<dbReference type="InterPro" id="IPR027417">
    <property type="entry name" value="P-loop_NTPase"/>
</dbReference>
<dbReference type="GO" id="GO:0006120">
    <property type="term" value="P:mitochondrial electron transport, NADH to ubiquinone"/>
    <property type="evidence" value="ECO:0007669"/>
    <property type="project" value="InterPro"/>
</dbReference>
<evidence type="ECO:0000313" key="15">
    <source>
        <dbReference type="EMBL" id="CAD7274755.1"/>
    </source>
</evidence>
<dbReference type="InterPro" id="IPR031314">
    <property type="entry name" value="DNK_dom"/>
</dbReference>
<dbReference type="InterPro" id="IPR015828">
    <property type="entry name" value="NDUFA10"/>
</dbReference>
<keyword evidence="10" id="KW-0809">Transit peptide</keyword>
<feature type="domain" description="Deoxynucleoside kinase" evidence="14">
    <location>
        <begin position="84"/>
        <end position="305"/>
    </location>
</feature>
<organism evidence="15">
    <name type="scientific">Notodromas monacha</name>
    <dbReference type="NCBI Taxonomy" id="399045"/>
    <lineage>
        <taxon>Eukaryota</taxon>
        <taxon>Metazoa</taxon>
        <taxon>Ecdysozoa</taxon>
        <taxon>Arthropoda</taxon>
        <taxon>Crustacea</taxon>
        <taxon>Oligostraca</taxon>
        <taxon>Ostracoda</taxon>
        <taxon>Podocopa</taxon>
        <taxon>Podocopida</taxon>
        <taxon>Cypridocopina</taxon>
        <taxon>Cypridoidea</taxon>
        <taxon>Cyprididae</taxon>
        <taxon>Notodromas</taxon>
    </lineage>
</organism>
<keyword evidence="11 13" id="KW-0249">Electron transport</keyword>
<evidence type="ECO:0000259" key="14">
    <source>
        <dbReference type="Pfam" id="PF01712"/>
    </source>
</evidence>
<evidence type="ECO:0000256" key="7">
    <source>
        <dbReference type="ARBA" id="ARBA00022630"/>
    </source>
</evidence>
<evidence type="ECO:0000256" key="12">
    <source>
        <dbReference type="ARBA" id="ARBA00023128"/>
    </source>
</evidence>
<keyword evidence="7 13" id="KW-0285">Flavoprotein</keyword>
<protein>
    <recommendedName>
        <fullName evidence="5 13">NADH dehydrogenase [ubiquinone] 1 alpha subcomplex subunit 10, mitochondrial</fullName>
    </recommendedName>
</protein>
<evidence type="ECO:0000256" key="10">
    <source>
        <dbReference type="ARBA" id="ARBA00022946"/>
    </source>
</evidence>
<evidence type="ECO:0000256" key="2">
    <source>
        <dbReference type="ARBA" id="ARBA00003195"/>
    </source>
</evidence>
<keyword evidence="12 13" id="KW-0496">Mitochondrion</keyword>
<dbReference type="SUPFAM" id="SSF52540">
    <property type="entry name" value="P-loop containing nucleoside triphosphate hydrolases"/>
    <property type="match status" value="1"/>
</dbReference>
<dbReference type="PANTHER" id="PTHR10513">
    <property type="entry name" value="DEOXYNUCLEOSIDE KINASE"/>
    <property type="match status" value="1"/>
</dbReference>
<keyword evidence="9 13" id="KW-0274">FAD</keyword>
<evidence type="ECO:0000256" key="11">
    <source>
        <dbReference type="ARBA" id="ARBA00022982"/>
    </source>
</evidence>
<dbReference type="Pfam" id="PF01712">
    <property type="entry name" value="dNK"/>
    <property type="match status" value="1"/>
</dbReference>